<accession>A0A8S9NSF0</accession>
<name>A0A8S9NSF0_BRACR</name>
<comment type="caution">
    <text evidence="1">The sequence shown here is derived from an EMBL/GenBank/DDBJ whole genome shotgun (WGS) entry which is preliminary data.</text>
</comment>
<sequence>MYPRAASRLLVLEESFKDTTYIKPSQSSNVSHEAFLHRFQSLTVVIKLCSHSWTSALISELENFKNKKQISSKQMDDFAEMENEYNKDSSEAAKVQRNTDEILKTSVKLCQV</sequence>
<evidence type="ECO:0000313" key="1">
    <source>
        <dbReference type="EMBL" id="KAF3504937.1"/>
    </source>
</evidence>
<evidence type="ECO:0000313" key="2">
    <source>
        <dbReference type="Proteomes" id="UP000712600"/>
    </source>
</evidence>
<dbReference type="Proteomes" id="UP000712600">
    <property type="component" value="Unassembled WGS sequence"/>
</dbReference>
<organism evidence="1 2">
    <name type="scientific">Brassica cretica</name>
    <name type="common">Mustard</name>
    <dbReference type="NCBI Taxonomy" id="69181"/>
    <lineage>
        <taxon>Eukaryota</taxon>
        <taxon>Viridiplantae</taxon>
        <taxon>Streptophyta</taxon>
        <taxon>Embryophyta</taxon>
        <taxon>Tracheophyta</taxon>
        <taxon>Spermatophyta</taxon>
        <taxon>Magnoliopsida</taxon>
        <taxon>eudicotyledons</taxon>
        <taxon>Gunneridae</taxon>
        <taxon>Pentapetalae</taxon>
        <taxon>rosids</taxon>
        <taxon>malvids</taxon>
        <taxon>Brassicales</taxon>
        <taxon>Brassicaceae</taxon>
        <taxon>Brassiceae</taxon>
        <taxon>Brassica</taxon>
    </lineage>
</organism>
<dbReference type="EMBL" id="QGKX02001621">
    <property type="protein sequence ID" value="KAF3504937.1"/>
    <property type="molecule type" value="Genomic_DNA"/>
</dbReference>
<dbReference type="AlphaFoldDB" id="A0A8S9NSF0"/>
<gene>
    <name evidence="1" type="ORF">F2Q69_00042380</name>
</gene>
<protein>
    <submittedName>
        <fullName evidence="1">Uncharacterized protein</fullName>
    </submittedName>
</protein>
<reference evidence="1" key="1">
    <citation type="submission" date="2019-12" db="EMBL/GenBank/DDBJ databases">
        <title>Genome sequencing and annotation of Brassica cretica.</title>
        <authorList>
            <person name="Studholme D.J."/>
            <person name="Sarris P."/>
        </authorList>
    </citation>
    <scope>NUCLEOTIDE SEQUENCE</scope>
    <source>
        <strain evidence="1">PFS-109/04</strain>
        <tissue evidence="1">Leaf</tissue>
    </source>
</reference>
<proteinExistence type="predicted"/>